<keyword evidence="3" id="KW-1185">Reference proteome</keyword>
<evidence type="ECO:0000256" key="1">
    <source>
        <dbReference type="SAM" id="MobiDB-lite"/>
    </source>
</evidence>
<dbReference type="Proteomes" id="UP000623467">
    <property type="component" value="Unassembled WGS sequence"/>
</dbReference>
<sequence length="194" mass="22364">MPKMRTMTESDDEDEQEQYEFEAAFAKRHRKTRPTDILEVCARLLTRACSDVGGGSVRNDTRHCLARIPLRWMIRECFKVTFLVFTLQIDVNQTPKADTGIMFDAQRLQELGLDPATLYPFVLPRPPPLPVGSTDRIETIPPRKGWLRRLFSRNRKKDECDFPVSPELENTPLEKPAHGMEEEEEAARRATAHL</sequence>
<comment type="caution">
    <text evidence="2">The sequence shown here is derived from an EMBL/GenBank/DDBJ whole genome shotgun (WGS) entry which is preliminary data.</text>
</comment>
<dbReference type="AlphaFoldDB" id="A0A8H7CS01"/>
<evidence type="ECO:0000313" key="3">
    <source>
        <dbReference type="Proteomes" id="UP000623467"/>
    </source>
</evidence>
<dbReference type="EMBL" id="JACAZH010000017">
    <property type="protein sequence ID" value="KAF7348055.1"/>
    <property type="molecule type" value="Genomic_DNA"/>
</dbReference>
<proteinExistence type="predicted"/>
<accession>A0A8H7CS01</accession>
<name>A0A8H7CS01_9AGAR</name>
<reference evidence="2" key="1">
    <citation type="submission" date="2020-05" db="EMBL/GenBank/DDBJ databases">
        <title>Mycena genomes resolve the evolution of fungal bioluminescence.</title>
        <authorList>
            <person name="Tsai I.J."/>
        </authorList>
    </citation>
    <scope>NUCLEOTIDE SEQUENCE</scope>
    <source>
        <strain evidence="2">160909Yilan</strain>
    </source>
</reference>
<gene>
    <name evidence="2" type="ORF">MSAN_01757900</name>
</gene>
<organism evidence="2 3">
    <name type="scientific">Mycena sanguinolenta</name>
    <dbReference type="NCBI Taxonomy" id="230812"/>
    <lineage>
        <taxon>Eukaryota</taxon>
        <taxon>Fungi</taxon>
        <taxon>Dikarya</taxon>
        <taxon>Basidiomycota</taxon>
        <taxon>Agaricomycotina</taxon>
        <taxon>Agaricomycetes</taxon>
        <taxon>Agaricomycetidae</taxon>
        <taxon>Agaricales</taxon>
        <taxon>Marasmiineae</taxon>
        <taxon>Mycenaceae</taxon>
        <taxon>Mycena</taxon>
    </lineage>
</organism>
<protein>
    <submittedName>
        <fullName evidence="2">Uncharacterized protein</fullName>
    </submittedName>
</protein>
<feature type="region of interest" description="Disordered" evidence="1">
    <location>
        <begin position="159"/>
        <end position="194"/>
    </location>
</feature>
<dbReference type="OrthoDB" id="3162439at2759"/>
<evidence type="ECO:0000313" key="2">
    <source>
        <dbReference type="EMBL" id="KAF7348055.1"/>
    </source>
</evidence>